<evidence type="ECO:0000313" key="2">
    <source>
        <dbReference type="EMBL" id="KAK3051840.1"/>
    </source>
</evidence>
<accession>A0AAJ0G7B6</accession>
<dbReference type="EMBL" id="JAWDJX010000024">
    <property type="protein sequence ID" value="KAK3051840.1"/>
    <property type="molecule type" value="Genomic_DNA"/>
</dbReference>
<dbReference type="Proteomes" id="UP001271007">
    <property type="component" value="Unassembled WGS sequence"/>
</dbReference>
<dbReference type="SUPFAM" id="SSF51905">
    <property type="entry name" value="FAD/NAD(P)-binding domain"/>
    <property type="match status" value="1"/>
</dbReference>
<gene>
    <name evidence="2" type="ORF">LTR09_007140</name>
</gene>
<comment type="caution">
    <text evidence="2">The sequence shown here is derived from an EMBL/GenBank/DDBJ whole genome shotgun (WGS) entry which is preliminary data.</text>
</comment>
<sequence length="432" mass="48263">MSEPIPRLASITFQDDIEAEAGGLHNIHISYNTPLDGELSIHYGPCDIEASTDCHHTLGRTHVGNHPLAKRHIAYTDQRPSRFVWLPPTDISSDGCLHAFSGDVVVGRSTPVTVKSRQQRRWTAAADIMDAEGPWFDGVAYLKEKEPDEVFVAKTKSQTIGILGGGMSGLMTAHLLDSVGFHDWNIVEASGRIGGRVHTAYLNGTRPDEYQYQEMGPMRFPVSITYPDTNETLKINDHKMVFQLADVLNDQNSHNPDYAVKFIEWIQSSANAPTSTTKRRPDGTIPGVTEVQDKPRYQDNANLTYSNATAVYEATAAYEKWSSKVSIAEMAKNVYRAHKKAVDEGLFDFSEAGYLNYALKLNKNITDQVDSFLDDSPSWLYDNEYFSATNWRTIDMGLTRLPAAFGPQVINRTIFQTSVQGQYPTYTLSSKY</sequence>
<feature type="domain" description="Amine oxidase" evidence="1">
    <location>
        <begin position="167"/>
        <end position="229"/>
    </location>
</feature>
<dbReference type="Gene3D" id="3.50.50.60">
    <property type="entry name" value="FAD/NAD(P)-binding domain"/>
    <property type="match status" value="1"/>
</dbReference>
<keyword evidence="3" id="KW-1185">Reference proteome</keyword>
<evidence type="ECO:0000313" key="3">
    <source>
        <dbReference type="Proteomes" id="UP001271007"/>
    </source>
</evidence>
<dbReference type="AlphaFoldDB" id="A0AAJ0G7B6"/>
<dbReference type="InterPro" id="IPR036188">
    <property type="entry name" value="FAD/NAD-bd_sf"/>
</dbReference>
<evidence type="ECO:0000259" key="1">
    <source>
        <dbReference type="Pfam" id="PF01593"/>
    </source>
</evidence>
<reference evidence="2" key="1">
    <citation type="submission" date="2023-04" db="EMBL/GenBank/DDBJ databases">
        <title>Black Yeasts Isolated from many extreme environments.</title>
        <authorList>
            <person name="Coleine C."/>
            <person name="Stajich J.E."/>
            <person name="Selbmann L."/>
        </authorList>
    </citation>
    <scope>NUCLEOTIDE SEQUENCE</scope>
    <source>
        <strain evidence="2">CCFEE 5312</strain>
    </source>
</reference>
<organism evidence="2 3">
    <name type="scientific">Extremus antarcticus</name>
    <dbReference type="NCBI Taxonomy" id="702011"/>
    <lineage>
        <taxon>Eukaryota</taxon>
        <taxon>Fungi</taxon>
        <taxon>Dikarya</taxon>
        <taxon>Ascomycota</taxon>
        <taxon>Pezizomycotina</taxon>
        <taxon>Dothideomycetes</taxon>
        <taxon>Dothideomycetidae</taxon>
        <taxon>Mycosphaerellales</taxon>
        <taxon>Extremaceae</taxon>
        <taxon>Extremus</taxon>
    </lineage>
</organism>
<name>A0AAJ0G7B6_9PEZI</name>
<proteinExistence type="predicted"/>
<dbReference type="GO" id="GO:0016491">
    <property type="term" value="F:oxidoreductase activity"/>
    <property type="evidence" value="ECO:0007669"/>
    <property type="project" value="InterPro"/>
</dbReference>
<protein>
    <recommendedName>
        <fullName evidence="1">Amine oxidase domain-containing protein</fullName>
    </recommendedName>
</protein>
<dbReference type="InterPro" id="IPR002937">
    <property type="entry name" value="Amino_oxidase"/>
</dbReference>
<dbReference type="Pfam" id="PF01593">
    <property type="entry name" value="Amino_oxidase"/>
    <property type="match status" value="1"/>
</dbReference>